<accession>A2SSD2</accession>
<proteinExistence type="predicted"/>
<dbReference type="eggNOG" id="arCOG05176">
    <property type="taxonomic scope" value="Archaea"/>
</dbReference>
<protein>
    <submittedName>
        <fullName evidence="1">Condensation domain protein</fullName>
    </submittedName>
</protein>
<evidence type="ECO:0000313" key="2">
    <source>
        <dbReference type="Proteomes" id="UP000000365"/>
    </source>
</evidence>
<dbReference type="InterPro" id="IPR052058">
    <property type="entry name" value="Alcohol_O-acetyltransferase"/>
</dbReference>
<keyword evidence="2" id="KW-1185">Reference proteome</keyword>
<dbReference type="AlphaFoldDB" id="A2SSD2"/>
<dbReference type="OrthoDB" id="375844at2157"/>
<dbReference type="Gene3D" id="3.30.559.30">
    <property type="entry name" value="Nonribosomal peptide synthetase, condensation domain"/>
    <property type="match status" value="1"/>
</dbReference>
<gene>
    <name evidence="1" type="ordered locus">Mlab_1069</name>
</gene>
<dbReference type="EMBL" id="CP000559">
    <property type="protein sequence ID" value="ABN07238.1"/>
    <property type="molecule type" value="Genomic_DNA"/>
</dbReference>
<dbReference type="Gene3D" id="3.30.559.10">
    <property type="entry name" value="Chloramphenicol acetyltransferase-like domain"/>
    <property type="match status" value="1"/>
</dbReference>
<dbReference type="Proteomes" id="UP000000365">
    <property type="component" value="Chromosome"/>
</dbReference>
<name>A2SSD2_METLZ</name>
<dbReference type="SUPFAM" id="SSF52777">
    <property type="entry name" value="CoA-dependent acyltransferases"/>
    <property type="match status" value="2"/>
</dbReference>
<dbReference type="RefSeq" id="WP_011833441.1">
    <property type="nucleotide sequence ID" value="NC_008942.1"/>
</dbReference>
<dbReference type="KEGG" id="mla:Mlab_1069"/>
<reference evidence="1 2" key="1">
    <citation type="journal article" date="2009" name="Stand. Genomic Sci.">
        <title>Complete genome sequence of Methanocorpusculum labreanum type strain Z.</title>
        <authorList>
            <person name="Anderson I.J."/>
            <person name="Sieprawska-Lupa M."/>
            <person name="Goltsman E."/>
            <person name="Lapidus A."/>
            <person name="Copeland A."/>
            <person name="Glavina Del Rio T."/>
            <person name="Tice H."/>
            <person name="Dalin E."/>
            <person name="Barry K."/>
            <person name="Pitluck S."/>
            <person name="Hauser L."/>
            <person name="Land M."/>
            <person name="Lucas S."/>
            <person name="Richardson P."/>
            <person name="Whitman W.B."/>
            <person name="Kyrpides N.C."/>
        </authorList>
    </citation>
    <scope>NUCLEOTIDE SEQUENCE [LARGE SCALE GENOMIC DNA]</scope>
    <source>
        <strain evidence="2">ATCC 43576 / DSM 4855 / Z</strain>
    </source>
</reference>
<dbReference type="InterPro" id="IPR023213">
    <property type="entry name" value="CAT-like_dom_sf"/>
</dbReference>
<dbReference type="PANTHER" id="PTHR28037">
    <property type="entry name" value="ALCOHOL O-ACETYLTRANSFERASE 1-RELATED"/>
    <property type="match status" value="1"/>
</dbReference>
<sequence length="421" mass="47576">MADKFIPSAKLDRFQRKFNDNRFYFISLHLELNGYIDLNRLEKAITKVADAVKILRCYYTGSYEDENSGWVLLTREPKWLSVASSDPASVTAILDNLPTEHPPLHVTADQNGPQCTLVFSIDHTVTDAHGLWDIVGMISACYVNLAWDPDYTPAPVRECNTRSLDPLLDSYSREACAAMCRAEAVKRIPVQQYQKLFLFPQEKRGKPQLLVEKIQPHTLHSMKEFARRNNATLNDVLVTVYAAALQEYVLDTFQTSMSIVPIRGAVDLRRYLPPYLRNEIKNYSVSYWSRAPIPKSGDIVSILREVTALSKTHRTTAPGIGELFAIEEPESEAAKPYLEPEYYSTPFMSNTGILPKDIVDFGDGISVIDALNYANITTGNPFVIVVLTWNNTMSFSIFTDGEYDTAQHLLKRMSELLSELT</sequence>
<dbReference type="PANTHER" id="PTHR28037:SF1">
    <property type="entry name" value="ALCOHOL O-ACETYLTRANSFERASE 1-RELATED"/>
    <property type="match status" value="1"/>
</dbReference>
<evidence type="ECO:0000313" key="1">
    <source>
        <dbReference type="EMBL" id="ABN07238.1"/>
    </source>
</evidence>
<dbReference type="HOGENOM" id="CLU_651540_0_0_2"/>
<dbReference type="GeneID" id="4795791"/>
<organism evidence="1 2">
    <name type="scientific">Methanocorpusculum labreanum (strain ATCC 43576 / DSM 4855 / Z)</name>
    <dbReference type="NCBI Taxonomy" id="410358"/>
    <lineage>
        <taxon>Archaea</taxon>
        <taxon>Methanobacteriati</taxon>
        <taxon>Methanobacteriota</taxon>
        <taxon>Stenosarchaea group</taxon>
        <taxon>Methanomicrobia</taxon>
        <taxon>Methanomicrobiales</taxon>
        <taxon>Methanocorpusculaceae</taxon>
        <taxon>Methanocorpusculum</taxon>
    </lineage>
</organism>